<name>A0AAV6Z0T1_ENGPU</name>
<protein>
    <recommendedName>
        <fullName evidence="2">Cathepsin C exclusion domain-containing protein</fullName>
    </recommendedName>
</protein>
<evidence type="ECO:0000259" key="2">
    <source>
        <dbReference type="Pfam" id="PF08773"/>
    </source>
</evidence>
<keyword evidence="5" id="KW-1185">Reference proteome</keyword>
<dbReference type="InterPro" id="IPR036496">
    <property type="entry name" value="CathepsinC_exc_dom_sf"/>
</dbReference>
<dbReference type="AlphaFoldDB" id="A0AAV6Z0T1"/>
<proteinExistence type="predicted"/>
<dbReference type="Pfam" id="PF08773">
    <property type="entry name" value="CathepsinC_exc"/>
    <property type="match status" value="1"/>
</dbReference>
<feature type="chain" id="PRO_5044715407" description="Cathepsin C exclusion domain-containing protein" evidence="1">
    <location>
        <begin position="23"/>
        <end position="130"/>
    </location>
</feature>
<dbReference type="Gene3D" id="2.40.128.80">
    <property type="entry name" value="Cathepsin C, exclusion domain"/>
    <property type="match status" value="1"/>
</dbReference>
<evidence type="ECO:0000313" key="4">
    <source>
        <dbReference type="EMBL" id="KAG8539875.1"/>
    </source>
</evidence>
<reference evidence="3" key="1">
    <citation type="thesis" date="2020" institute="ProQuest LLC" country="789 East Eisenhower Parkway, Ann Arbor, MI, USA">
        <title>Comparative Genomics and Chromosome Evolution.</title>
        <authorList>
            <person name="Mudd A.B."/>
        </authorList>
    </citation>
    <scope>NUCLEOTIDE SEQUENCE</scope>
    <source>
        <strain evidence="3">237g6f4</strain>
        <tissue evidence="3">Blood</tissue>
    </source>
</reference>
<dbReference type="EMBL" id="WNYA01012626">
    <property type="protein sequence ID" value="KAG8539875.1"/>
    <property type="molecule type" value="Genomic_DNA"/>
</dbReference>
<dbReference type="SUPFAM" id="SSF75001">
    <property type="entry name" value="Dipeptidyl peptidase I (cathepsin C), exclusion domain"/>
    <property type="match status" value="1"/>
</dbReference>
<dbReference type="EMBL" id="WNYA01012768">
    <property type="protein sequence ID" value="KAG8539843.1"/>
    <property type="molecule type" value="Genomic_DNA"/>
</dbReference>
<gene>
    <name evidence="4" type="ORF">GDO81_020198</name>
    <name evidence="3" type="ORF">GDO81_020269</name>
</gene>
<sequence length="130" mass="14359">MEKLCSVLVITLLAAWSRPGASDTPANCTFPDLEGTWEFQVSPSKGGARNRDIDCSKLGPVEKKATVTIKQLNIAEDNLGNVGFVTLIYNQGFEVVIGSYKWFAFFRVRACSEPHYWPRITASGVPSSTW</sequence>
<keyword evidence="1" id="KW-0732">Signal</keyword>
<evidence type="ECO:0000313" key="5">
    <source>
        <dbReference type="Proteomes" id="UP000824782"/>
    </source>
</evidence>
<dbReference type="InterPro" id="IPR014882">
    <property type="entry name" value="CathepsinC_exc"/>
</dbReference>
<feature type="domain" description="Cathepsin C exclusion" evidence="2">
    <location>
        <begin position="23"/>
        <end position="107"/>
    </location>
</feature>
<accession>A0AAV6Z0T1</accession>
<evidence type="ECO:0000256" key="1">
    <source>
        <dbReference type="SAM" id="SignalP"/>
    </source>
</evidence>
<feature type="signal peptide" evidence="1">
    <location>
        <begin position="1"/>
        <end position="22"/>
    </location>
</feature>
<evidence type="ECO:0000313" key="3">
    <source>
        <dbReference type="EMBL" id="KAG8539843.1"/>
    </source>
</evidence>
<comment type="caution">
    <text evidence="3">The sequence shown here is derived from an EMBL/GenBank/DDBJ whole genome shotgun (WGS) entry which is preliminary data.</text>
</comment>
<dbReference type="Proteomes" id="UP000824782">
    <property type="component" value="Unassembled WGS sequence"/>
</dbReference>
<organism evidence="3 5">
    <name type="scientific">Engystomops pustulosus</name>
    <name type="common">Tungara frog</name>
    <name type="synonym">Physalaemus pustulosus</name>
    <dbReference type="NCBI Taxonomy" id="76066"/>
    <lineage>
        <taxon>Eukaryota</taxon>
        <taxon>Metazoa</taxon>
        <taxon>Chordata</taxon>
        <taxon>Craniata</taxon>
        <taxon>Vertebrata</taxon>
        <taxon>Euteleostomi</taxon>
        <taxon>Amphibia</taxon>
        <taxon>Batrachia</taxon>
        <taxon>Anura</taxon>
        <taxon>Neobatrachia</taxon>
        <taxon>Hyloidea</taxon>
        <taxon>Leptodactylidae</taxon>
        <taxon>Leiuperinae</taxon>
        <taxon>Engystomops</taxon>
    </lineage>
</organism>